<proteinExistence type="predicted"/>
<evidence type="ECO:0000313" key="2">
    <source>
        <dbReference type="EMBL" id="KAF1955090.1"/>
    </source>
</evidence>
<feature type="compositionally biased region" description="Polar residues" evidence="1">
    <location>
        <begin position="195"/>
        <end position="231"/>
    </location>
</feature>
<dbReference type="OrthoDB" id="9992527at2759"/>
<evidence type="ECO:0000256" key="1">
    <source>
        <dbReference type="SAM" id="MobiDB-lite"/>
    </source>
</evidence>
<dbReference type="EMBL" id="ML976996">
    <property type="protein sequence ID" value="KAF1955090.1"/>
    <property type="molecule type" value="Genomic_DNA"/>
</dbReference>
<keyword evidence="3" id="KW-1185">Reference proteome</keyword>
<accession>A0A6A5TSX9</accession>
<feature type="region of interest" description="Disordered" evidence="1">
    <location>
        <begin position="183"/>
        <end position="245"/>
    </location>
</feature>
<protein>
    <submittedName>
        <fullName evidence="2">Uncharacterized protein</fullName>
    </submittedName>
</protein>
<dbReference type="AlphaFoldDB" id="A0A6A5TSX9"/>
<organism evidence="2 3">
    <name type="scientific">Byssothecium circinans</name>
    <dbReference type="NCBI Taxonomy" id="147558"/>
    <lineage>
        <taxon>Eukaryota</taxon>
        <taxon>Fungi</taxon>
        <taxon>Dikarya</taxon>
        <taxon>Ascomycota</taxon>
        <taxon>Pezizomycotina</taxon>
        <taxon>Dothideomycetes</taxon>
        <taxon>Pleosporomycetidae</taxon>
        <taxon>Pleosporales</taxon>
        <taxon>Massarineae</taxon>
        <taxon>Massarinaceae</taxon>
        <taxon>Byssothecium</taxon>
    </lineage>
</organism>
<name>A0A6A5TSX9_9PLEO</name>
<evidence type="ECO:0000313" key="3">
    <source>
        <dbReference type="Proteomes" id="UP000800035"/>
    </source>
</evidence>
<gene>
    <name evidence="2" type="ORF">CC80DRAFT_549806</name>
</gene>
<dbReference type="Proteomes" id="UP000800035">
    <property type="component" value="Unassembled WGS sequence"/>
</dbReference>
<sequence length="444" mass="49377">MRKSFPLPNDAKKGLKLSRWPKPSSILSNDIWKMGCIFTELEAFLLRGGSDCVEAFRDSITTVKLDITSDSFNEFLFDDGEKVKAEVTTFTNVSDYDDGVRTVRLLRYNEKVRLSLFDDWRCRLEEWTGRLIDWSPLPLPERFRSQSQTKAMWKAVGTELSAVLDQQDASRYMQNCLPLESNGAPLLPVAEPRNTGGSNASNRQDESQTTSRSSVPPGSASPTNTVGSSASRADPNPPLDPNTKPAKEVYLCADRVRAEPSETILSQILEVGPITNDATFYRRAKEVLARASGGRLRKLLSGKTYSIIDFFFMVWDNRDQVLASHIDKLPDPLTGYDCKVANPRDIHMRLAGIQMIAGLRHPEKSAATETTVLKMIPKKYTPPCLRRKLGSEGLGLHAKRGFSSIKIVLWVVVTQILGLDAFIPVTFMTSPVVVGLGIPQLLVE</sequence>
<reference evidence="2" key="1">
    <citation type="journal article" date="2020" name="Stud. Mycol.">
        <title>101 Dothideomycetes genomes: a test case for predicting lifestyles and emergence of pathogens.</title>
        <authorList>
            <person name="Haridas S."/>
            <person name="Albert R."/>
            <person name="Binder M."/>
            <person name="Bloem J."/>
            <person name="Labutti K."/>
            <person name="Salamov A."/>
            <person name="Andreopoulos B."/>
            <person name="Baker S."/>
            <person name="Barry K."/>
            <person name="Bills G."/>
            <person name="Bluhm B."/>
            <person name="Cannon C."/>
            <person name="Castanera R."/>
            <person name="Culley D."/>
            <person name="Daum C."/>
            <person name="Ezra D."/>
            <person name="Gonzalez J."/>
            <person name="Henrissat B."/>
            <person name="Kuo A."/>
            <person name="Liang C."/>
            <person name="Lipzen A."/>
            <person name="Lutzoni F."/>
            <person name="Magnuson J."/>
            <person name="Mondo S."/>
            <person name="Nolan M."/>
            <person name="Ohm R."/>
            <person name="Pangilinan J."/>
            <person name="Park H.-J."/>
            <person name="Ramirez L."/>
            <person name="Alfaro M."/>
            <person name="Sun H."/>
            <person name="Tritt A."/>
            <person name="Yoshinaga Y."/>
            <person name="Zwiers L.-H."/>
            <person name="Turgeon B."/>
            <person name="Goodwin S."/>
            <person name="Spatafora J."/>
            <person name="Crous P."/>
            <person name="Grigoriev I."/>
        </authorList>
    </citation>
    <scope>NUCLEOTIDE SEQUENCE</scope>
    <source>
        <strain evidence="2">CBS 675.92</strain>
    </source>
</reference>